<gene>
    <name evidence="3" type="primary">Cni-spd-2</name>
    <name evidence="3" type="synonym">Cnig_chr_I.g2162</name>
    <name evidence="3" type="ORF">B9Z55_002162</name>
</gene>
<feature type="region of interest" description="Disordered" evidence="1">
    <location>
        <begin position="326"/>
        <end position="476"/>
    </location>
</feature>
<dbReference type="OrthoDB" id="5799239at2759"/>
<dbReference type="GO" id="GO:0090307">
    <property type="term" value="P:mitotic spindle assembly"/>
    <property type="evidence" value="ECO:0007669"/>
    <property type="project" value="TreeGrafter"/>
</dbReference>
<sequence length="829" mass="92944">MNEDAPMDLVDDRFADQSIQDEPVDDGESFYNEDVYVDCEEDEEDDVVPTSENFRLENRYKPSLHTPRELPTIREENREDVRSNTSSRVNTRPPSVLSDKSNDISNMFGFQDGGRAIDQYTDQFYSEGNRAERLFPEAGFLQNSPVRDKQNSWEPSVCHYEKQPTPEVKNNSPGLVFANMSSKKDVIRKQENVRPGKMMPEKVNDENEPKSRKFSPERNTFTTSPMNSTKYLEEKTSTPKRPGGTNRLGTRGLPSFECSTIYDISPQRTSGTPKTYESRHPTNAYTPNSATTSDTVLSNRTIGDNTVQNVLKGVDINLLTALENARKKRDRPQVKPDFRLNSQPRGKLSSTHRPKSDDHASMTSIASSSTQSNTGYRKIQEQRSSGMSTDLTNSNTSNFTNNTSRVSTAKTDFSRSSRQRNEFSDSSVSTIIPNMNSMTTRDRDGRDSVSSVRTMSRASSTMTVGGGTGHMTSGAPKPLRFHVSRLGFGYVPIGETLTMQLEVENTTDRPCKVNARLDSKITCFKVLDNATTMIDPKKAIKVRVAFTPTSLGRYSLYLKAEVAEQNFTQKIPVWGWGGVSRIAPISARNLQPTSNSSEFAMFASDMKRIAFKLGNSGDRSGFALLTVYDSAMRQVPNSYVRFNPSNGVVIGKNYEKLIEIRIDPSYLDHYGELTNNRTSSAMSTVSTASSMASLRRRVIAGSDFVVQVAWGVEGIRERLRMLEMKRKRRQMVDGLDFTSHPFTDEKCVVYPPPDAYPTISDEDHDLFAASYSNFYINIFPSPDGLNAFRAATVSSDKFNNDATVLETSAFRHQTFVNDVTMVPRHTKLM</sequence>
<feature type="compositionally biased region" description="Basic and acidic residues" evidence="1">
    <location>
        <begin position="54"/>
        <end position="82"/>
    </location>
</feature>
<protein>
    <recommendedName>
        <fullName evidence="2">Cep192/Spd-2-like domain-containing protein</fullName>
    </recommendedName>
</protein>
<dbReference type="GO" id="GO:0005814">
    <property type="term" value="C:centriole"/>
    <property type="evidence" value="ECO:0007669"/>
    <property type="project" value="TreeGrafter"/>
</dbReference>
<dbReference type="Gene3D" id="2.60.40.10">
    <property type="entry name" value="Immunoglobulins"/>
    <property type="match status" value="1"/>
</dbReference>
<feature type="compositionally biased region" description="Low complexity" evidence="1">
    <location>
        <begin position="361"/>
        <end position="374"/>
    </location>
</feature>
<evidence type="ECO:0000313" key="4">
    <source>
        <dbReference type="Proteomes" id="UP000230233"/>
    </source>
</evidence>
<feature type="compositionally biased region" description="Low complexity" evidence="1">
    <location>
        <begin position="388"/>
        <end position="408"/>
    </location>
</feature>
<name>A0A2G5VJ67_9PELO</name>
<accession>A0A2G5VJ67</accession>
<dbReference type="Pfam" id="PF22073">
    <property type="entry name" value="Cep192_D4"/>
    <property type="match status" value="1"/>
</dbReference>
<feature type="compositionally biased region" description="Polar residues" evidence="1">
    <location>
        <begin position="266"/>
        <end position="294"/>
    </location>
</feature>
<dbReference type="PANTHER" id="PTHR16029:SF11">
    <property type="entry name" value="CENTROSOMAL PROTEIN OF 192 KDA"/>
    <property type="match status" value="1"/>
</dbReference>
<keyword evidence="4" id="KW-1185">Reference proteome</keyword>
<proteinExistence type="predicted"/>
<feature type="compositionally biased region" description="Basic and acidic residues" evidence="1">
    <location>
        <begin position="191"/>
        <end position="216"/>
    </location>
</feature>
<feature type="region of interest" description="Disordered" evidence="1">
    <location>
        <begin position="1"/>
        <end position="29"/>
    </location>
</feature>
<comment type="caution">
    <text evidence="3">The sequence shown here is derived from an EMBL/GenBank/DDBJ whole genome shotgun (WGS) entry which is preliminary data.</text>
</comment>
<feature type="compositionally biased region" description="Polar residues" evidence="1">
    <location>
        <begin position="83"/>
        <end position="93"/>
    </location>
</feature>
<dbReference type="InterPro" id="IPR054090">
    <property type="entry name" value="Cep192_Spd-2-like_dom"/>
</dbReference>
<feature type="compositionally biased region" description="Basic and acidic residues" evidence="1">
    <location>
        <begin position="412"/>
        <end position="423"/>
    </location>
</feature>
<feature type="domain" description="Cep192/Spd-2-like" evidence="2">
    <location>
        <begin position="478"/>
        <end position="578"/>
    </location>
</feature>
<evidence type="ECO:0000313" key="3">
    <source>
        <dbReference type="EMBL" id="PIC51793.1"/>
    </source>
</evidence>
<dbReference type="STRING" id="1611254.A0A2G5VJ67"/>
<organism evidence="3 4">
    <name type="scientific">Caenorhabditis nigoni</name>
    <dbReference type="NCBI Taxonomy" id="1611254"/>
    <lineage>
        <taxon>Eukaryota</taxon>
        <taxon>Metazoa</taxon>
        <taxon>Ecdysozoa</taxon>
        <taxon>Nematoda</taxon>
        <taxon>Chromadorea</taxon>
        <taxon>Rhabditida</taxon>
        <taxon>Rhabditina</taxon>
        <taxon>Rhabditomorpha</taxon>
        <taxon>Rhabditoidea</taxon>
        <taxon>Rhabditidae</taxon>
        <taxon>Peloderinae</taxon>
        <taxon>Caenorhabditis</taxon>
    </lineage>
</organism>
<dbReference type="EMBL" id="PDUG01000001">
    <property type="protein sequence ID" value="PIC51793.1"/>
    <property type="molecule type" value="Genomic_DNA"/>
</dbReference>
<dbReference type="GO" id="GO:0019901">
    <property type="term" value="F:protein kinase binding"/>
    <property type="evidence" value="ECO:0007669"/>
    <property type="project" value="TreeGrafter"/>
</dbReference>
<dbReference type="PANTHER" id="PTHR16029">
    <property type="entry name" value="CENTROSOMAL PROTEIN OF 192 KDA"/>
    <property type="match status" value="1"/>
</dbReference>
<feature type="compositionally biased region" description="Polar residues" evidence="1">
    <location>
        <begin position="340"/>
        <end position="351"/>
    </location>
</feature>
<feature type="compositionally biased region" description="Polar residues" evidence="1">
    <location>
        <begin position="217"/>
        <end position="230"/>
    </location>
</feature>
<feature type="region of interest" description="Disordered" evidence="1">
    <location>
        <begin position="191"/>
        <end position="294"/>
    </location>
</feature>
<dbReference type="GO" id="GO:0051298">
    <property type="term" value="P:centrosome duplication"/>
    <property type="evidence" value="ECO:0007669"/>
    <property type="project" value="InterPro"/>
</dbReference>
<feature type="compositionally biased region" description="Polar residues" evidence="1">
    <location>
        <begin position="424"/>
        <end position="439"/>
    </location>
</feature>
<feature type="compositionally biased region" description="Polar residues" evidence="1">
    <location>
        <begin position="448"/>
        <end position="458"/>
    </location>
</feature>
<evidence type="ECO:0000256" key="1">
    <source>
        <dbReference type="SAM" id="MobiDB-lite"/>
    </source>
</evidence>
<dbReference type="AlphaFoldDB" id="A0A2G5VJ67"/>
<dbReference type="InterPro" id="IPR013783">
    <property type="entry name" value="Ig-like_fold"/>
</dbReference>
<dbReference type="Proteomes" id="UP000230233">
    <property type="component" value="Chromosome I"/>
</dbReference>
<reference evidence="4" key="1">
    <citation type="submission" date="2017-10" db="EMBL/GenBank/DDBJ databases">
        <title>Rapid genome shrinkage in a self-fertile nematode reveals novel sperm competition proteins.</title>
        <authorList>
            <person name="Yin D."/>
            <person name="Schwarz E.M."/>
            <person name="Thomas C.G."/>
            <person name="Felde R.L."/>
            <person name="Korf I.F."/>
            <person name="Cutter A.D."/>
            <person name="Schartner C.M."/>
            <person name="Ralston E.J."/>
            <person name="Meyer B.J."/>
            <person name="Haag E.S."/>
        </authorList>
    </citation>
    <scope>NUCLEOTIDE SEQUENCE [LARGE SCALE GENOMIC DNA]</scope>
    <source>
        <strain evidence="4">JU1422</strain>
    </source>
</reference>
<dbReference type="GO" id="GO:0000242">
    <property type="term" value="C:pericentriolar material"/>
    <property type="evidence" value="ECO:0007669"/>
    <property type="project" value="TreeGrafter"/>
</dbReference>
<dbReference type="InterPro" id="IPR039103">
    <property type="entry name" value="Spd-2/CEP192"/>
</dbReference>
<feature type="region of interest" description="Disordered" evidence="1">
    <location>
        <begin position="41"/>
        <end position="104"/>
    </location>
</feature>
<evidence type="ECO:0000259" key="2">
    <source>
        <dbReference type="Pfam" id="PF22073"/>
    </source>
</evidence>
<dbReference type="GO" id="GO:0090222">
    <property type="term" value="P:centrosome-templated microtubule nucleation"/>
    <property type="evidence" value="ECO:0007669"/>
    <property type="project" value="InterPro"/>
</dbReference>
<dbReference type="GO" id="GO:0005737">
    <property type="term" value="C:cytoplasm"/>
    <property type="evidence" value="ECO:0007669"/>
    <property type="project" value="TreeGrafter"/>
</dbReference>
<dbReference type="GO" id="GO:0071539">
    <property type="term" value="P:protein localization to centrosome"/>
    <property type="evidence" value="ECO:0007669"/>
    <property type="project" value="InterPro"/>
</dbReference>